<reference evidence="7 8" key="1">
    <citation type="submission" date="2015-10" db="EMBL/GenBank/DDBJ databases">
        <title>Full genome of DAOMC 229536 Phialocephala scopiformis, a fungal endophyte of spruce producing the potent anti-insectan compound rugulosin.</title>
        <authorList>
            <consortium name="DOE Joint Genome Institute"/>
            <person name="Walker A.K."/>
            <person name="Frasz S.L."/>
            <person name="Seifert K.A."/>
            <person name="Miller J.D."/>
            <person name="Mondo S.J."/>
            <person name="Labutti K."/>
            <person name="Lipzen A."/>
            <person name="Dockter R."/>
            <person name="Kennedy M."/>
            <person name="Grigoriev I.V."/>
            <person name="Spatafora J.W."/>
        </authorList>
    </citation>
    <scope>NUCLEOTIDE SEQUENCE [LARGE SCALE GENOMIC DNA]</scope>
    <source>
        <strain evidence="7 8">CBS 120377</strain>
    </source>
</reference>
<dbReference type="RefSeq" id="XP_018066862.1">
    <property type="nucleotide sequence ID" value="XM_018211027.1"/>
</dbReference>
<keyword evidence="3 5" id="KW-1133">Transmembrane helix</keyword>
<evidence type="ECO:0000256" key="1">
    <source>
        <dbReference type="ARBA" id="ARBA00004141"/>
    </source>
</evidence>
<dbReference type="KEGG" id="psco:LY89DRAFT_623681"/>
<dbReference type="AlphaFoldDB" id="A0A194WY33"/>
<name>A0A194WY33_MOLSC</name>
<dbReference type="PANTHER" id="PTHR23502:SF49">
    <property type="entry name" value="MAJOR FACILITATOR SUPERFAMILY (MFS) PROFILE DOMAIN-CONTAINING PROTEIN"/>
    <property type="match status" value="1"/>
</dbReference>
<keyword evidence="8" id="KW-1185">Reference proteome</keyword>
<dbReference type="OrthoDB" id="9986881at2759"/>
<dbReference type="Proteomes" id="UP000070700">
    <property type="component" value="Unassembled WGS sequence"/>
</dbReference>
<evidence type="ECO:0000256" key="5">
    <source>
        <dbReference type="SAM" id="Phobius"/>
    </source>
</evidence>
<dbReference type="PROSITE" id="PS50850">
    <property type="entry name" value="MFS"/>
    <property type="match status" value="1"/>
</dbReference>
<feature type="transmembrane region" description="Helical" evidence="5">
    <location>
        <begin position="138"/>
        <end position="162"/>
    </location>
</feature>
<dbReference type="FunFam" id="1.20.1250.20:FF:000011">
    <property type="entry name" value="MFS multidrug transporter, putative"/>
    <property type="match status" value="1"/>
</dbReference>
<evidence type="ECO:0000256" key="2">
    <source>
        <dbReference type="ARBA" id="ARBA00022692"/>
    </source>
</evidence>
<gene>
    <name evidence="7" type="ORF">LY89DRAFT_623681</name>
</gene>
<dbReference type="GO" id="GO:0022857">
    <property type="term" value="F:transmembrane transporter activity"/>
    <property type="evidence" value="ECO:0007669"/>
    <property type="project" value="InterPro"/>
</dbReference>
<dbReference type="InterPro" id="IPR036259">
    <property type="entry name" value="MFS_trans_sf"/>
</dbReference>
<organism evidence="7 8">
    <name type="scientific">Mollisia scopiformis</name>
    <name type="common">Conifer needle endophyte fungus</name>
    <name type="synonym">Phialocephala scopiformis</name>
    <dbReference type="NCBI Taxonomy" id="149040"/>
    <lineage>
        <taxon>Eukaryota</taxon>
        <taxon>Fungi</taxon>
        <taxon>Dikarya</taxon>
        <taxon>Ascomycota</taxon>
        <taxon>Pezizomycotina</taxon>
        <taxon>Leotiomycetes</taxon>
        <taxon>Helotiales</taxon>
        <taxon>Mollisiaceae</taxon>
        <taxon>Mollisia</taxon>
    </lineage>
</organism>
<dbReference type="InterPro" id="IPR011701">
    <property type="entry name" value="MFS"/>
</dbReference>
<sequence>MDRMEHIDSRYESHEPEDLGKWPNNIVTWHGEKDPENPMNWPVRSKIRITVMLGFTTMGAAFASSSFSPTFDQVAAEFGVSTEVTTLSLSLFVLGFAFGPLIFAPVSELYGRKLSFLPAYFIFGIFLIGVATAENLQTIMICRFFAGLMASAPISNVAGALADLWNDHDRALAVVGYSVAVIGGPTVGPLVGSAITTSYLGWRWTEYITAILIFLIFAIDLFFLPETYAPVLLQRKAKHLRYETGNWALHARIDEEELTAKSIVEKHLSMPLMMLVSEPIILCLAIYNAFVYGILYLLFEAFPIEYEEIRGWTPVQGSLVFLAVLVGVLVSGCIQASYQPFFWKQLDKAHDKGLKNDPEARLPPMMLGAVLFAAALFWVGGGAGTDKSPAIGIVGAGCIGAGFILIFQNAVNYLIDAFTVHAASAQAANTFLRSLAGAGFSLFATPMFKNLGVDWASYLLGFIAVALIPIPVLFYVFGPKLRGMSRYNPEKRRRS</sequence>
<dbReference type="InParanoid" id="A0A194WY33"/>
<feature type="transmembrane region" description="Helical" evidence="5">
    <location>
        <begin position="49"/>
        <end position="67"/>
    </location>
</feature>
<feature type="transmembrane region" description="Helical" evidence="5">
    <location>
        <begin position="280"/>
        <end position="299"/>
    </location>
</feature>
<comment type="subcellular location">
    <subcellularLocation>
        <location evidence="1">Membrane</location>
        <topology evidence="1">Multi-pass membrane protein</topology>
    </subcellularLocation>
</comment>
<dbReference type="GO" id="GO:0005886">
    <property type="term" value="C:plasma membrane"/>
    <property type="evidence" value="ECO:0007669"/>
    <property type="project" value="TreeGrafter"/>
</dbReference>
<feature type="transmembrane region" description="Helical" evidence="5">
    <location>
        <begin position="455"/>
        <end position="477"/>
    </location>
</feature>
<feature type="domain" description="Major facilitator superfamily (MFS) profile" evidence="6">
    <location>
        <begin position="49"/>
        <end position="482"/>
    </location>
</feature>
<keyword evidence="4 5" id="KW-0472">Membrane</keyword>
<dbReference type="InterPro" id="IPR020846">
    <property type="entry name" value="MFS_dom"/>
</dbReference>
<dbReference type="GeneID" id="28820753"/>
<feature type="transmembrane region" description="Helical" evidence="5">
    <location>
        <begin position="364"/>
        <end position="384"/>
    </location>
</feature>
<protein>
    <submittedName>
        <fullName evidence="7">MFS general substrate transporter</fullName>
    </submittedName>
</protein>
<accession>A0A194WY33</accession>
<evidence type="ECO:0000313" key="7">
    <source>
        <dbReference type="EMBL" id="KUJ12507.1"/>
    </source>
</evidence>
<dbReference type="Gene3D" id="1.20.1250.20">
    <property type="entry name" value="MFS general substrate transporter like domains"/>
    <property type="match status" value="1"/>
</dbReference>
<evidence type="ECO:0000256" key="4">
    <source>
        <dbReference type="ARBA" id="ARBA00023136"/>
    </source>
</evidence>
<evidence type="ECO:0000259" key="6">
    <source>
        <dbReference type="PROSITE" id="PS50850"/>
    </source>
</evidence>
<keyword evidence="2 5" id="KW-0812">Transmembrane</keyword>
<proteinExistence type="predicted"/>
<evidence type="ECO:0000313" key="8">
    <source>
        <dbReference type="Proteomes" id="UP000070700"/>
    </source>
</evidence>
<dbReference type="EMBL" id="KQ947424">
    <property type="protein sequence ID" value="KUJ12507.1"/>
    <property type="molecule type" value="Genomic_DNA"/>
</dbReference>
<evidence type="ECO:0000256" key="3">
    <source>
        <dbReference type="ARBA" id="ARBA00022989"/>
    </source>
</evidence>
<dbReference type="SUPFAM" id="SSF103473">
    <property type="entry name" value="MFS general substrate transporter"/>
    <property type="match status" value="1"/>
</dbReference>
<dbReference type="CDD" id="cd17323">
    <property type="entry name" value="MFS_Tpo1_MDR_like"/>
    <property type="match status" value="1"/>
</dbReference>
<feature type="transmembrane region" description="Helical" evidence="5">
    <location>
        <begin position="174"/>
        <end position="195"/>
    </location>
</feature>
<feature type="transmembrane region" description="Helical" evidence="5">
    <location>
        <begin position="87"/>
        <end position="107"/>
    </location>
</feature>
<feature type="transmembrane region" description="Helical" evidence="5">
    <location>
        <begin position="114"/>
        <end position="132"/>
    </location>
</feature>
<feature type="transmembrane region" description="Helical" evidence="5">
    <location>
        <begin position="390"/>
        <end position="411"/>
    </location>
</feature>
<feature type="transmembrane region" description="Helical" evidence="5">
    <location>
        <begin position="207"/>
        <end position="233"/>
    </location>
</feature>
<dbReference type="PANTHER" id="PTHR23502">
    <property type="entry name" value="MAJOR FACILITATOR SUPERFAMILY"/>
    <property type="match status" value="1"/>
</dbReference>
<dbReference type="Pfam" id="PF07690">
    <property type="entry name" value="MFS_1"/>
    <property type="match status" value="1"/>
</dbReference>
<feature type="transmembrane region" description="Helical" evidence="5">
    <location>
        <begin position="319"/>
        <end position="343"/>
    </location>
</feature>